<gene>
    <name evidence="2" type="ORF">M9Y10_011341</name>
</gene>
<organism evidence="2 3">
    <name type="scientific">Tritrichomonas musculus</name>
    <dbReference type="NCBI Taxonomy" id="1915356"/>
    <lineage>
        <taxon>Eukaryota</taxon>
        <taxon>Metamonada</taxon>
        <taxon>Parabasalia</taxon>
        <taxon>Tritrichomonadida</taxon>
        <taxon>Tritrichomonadidae</taxon>
        <taxon>Tritrichomonas</taxon>
    </lineage>
</organism>
<evidence type="ECO:0008006" key="4">
    <source>
        <dbReference type="Google" id="ProtNLM"/>
    </source>
</evidence>
<feature type="coiled-coil region" evidence="1">
    <location>
        <begin position="23"/>
        <end position="50"/>
    </location>
</feature>
<feature type="coiled-coil region" evidence="1">
    <location>
        <begin position="134"/>
        <end position="179"/>
    </location>
</feature>
<evidence type="ECO:0000256" key="1">
    <source>
        <dbReference type="SAM" id="Coils"/>
    </source>
</evidence>
<reference evidence="2 3" key="1">
    <citation type="submission" date="2024-04" db="EMBL/GenBank/DDBJ databases">
        <title>Tritrichomonas musculus Genome.</title>
        <authorList>
            <person name="Alves-Ferreira E."/>
            <person name="Grigg M."/>
            <person name="Lorenzi H."/>
            <person name="Galac M."/>
        </authorList>
    </citation>
    <scope>NUCLEOTIDE SEQUENCE [LARGE SCALE GENOMIC DNA]</scope>
    <source>
        <strain evidence="2 3">EAF2021</strain>
    </source>
</reference>
<proteinExistence type="predicted"/>
<keyword evidence="3" id="KW-1185">Reference proteome</keyword>
<dbReference type="EMBL" id="JAPFFF010000017">
    <property type="protein sequence ID" value="KAK8863653.1"/>
    <property type="molecule type" value="Genomic_DNA"/>
</dbReference>
<protein>
    <recommendedName>
        <fullName evidence="4">DUF4201 domain-containing protein</fullName>
    </recommendedName>
</protein>
<evidence type="ECO:0000313" key="2">
    <source>
        <dbReference type="EMBL" id="KAK8863653.1"/>
    </source>
</evidence>
<accession>A0ABR2IKJ1</accession>
<feature type="coiled-coil region" evidence="1">
    <location>
        <begin position="310"/>
        <end position="443"/>
    </location>
</feature>
<comment type="caution">
    <text evidence="2">The sequence shown here is derived from an EMBL/GenBank/DDBJ whole genome shotgun (WGS) entry which is preliminary data.</text>
</comment>
<sequence>MTEKLHRRVYMAANNRNVSDIPREELEELVMEMQDELEKRKKKETELRDKITVFKTRVKISEISLKDQNLEFILPPSALRPSYAKNYANPLTLKAGEDEELGSDVATRENGEASFSDLIQQRYKSNISGSYNPYQGANKRIVTLRQKIGDLQQEIIDTDKDAQELRRELERLRKLLEDRHCPGNEPFRHEKPIPKMKPKKKKSTLKMCIEYCSDLLKEEKDPILHDELLCVYYLLTKDDVLALELFGKLMEKLEELSPDEMELLDDLLRDRDAQLSILREQYRHLLSRHEPLRDAFTDLKKRLSNHLFDNEEVANNLLELIKKLDEEIAKIPDLLKLIEQLKEQKNKLLKDKQDLFNDGQKQLSDIDQEMRNILSQISEDKAGVEKEKRQLEEVDKRIRERYYTIAEEVKRMKIDEAELRRLLNNMEEKKKKMHDRLVLLQNAGLKNPMQVRAVYQISKDTLPNNLSDVRSAMAEECNKDLKALRDLKKECVRLKNSYANKQQQEYTYKIRLKKAQLEAKQENYIDYGKDPTDF</sequence>
<keyword evidence="1" id="KW-0175">Coiled coil</keyword>
<dbReference type="Proteomes" id="UP001470230">
    <property type="component" value="Unassembled WGS sequence"/>
</dbReference>
<evidence type="ECO:0000313" key="3">
    <source>
        <dbReference type="Proteomes" id="UP001470230"/>
    </source>
</evidence>
<name>A0ABR2IKJ1_9EUKA</name>